<keyword evidence="9" id="KW-1185">Reference proteome</keyword>
<sequence>MNKFKIPLSVFVLGMLLAGVLSHYLTSLSINDAVSESIDKVASTEKKPLYWVAPMDANFRRDKPGKSPMGMDLVPVYPANSDASEAGAGTIRVAPEIINNLGVRTASAVMKPLQTRIRTVGYVQYDEERLIHIHPRVEGWIEKLHVKASGDPVTRGQPLYELYSPELVNAQEEYLLVLNRNNERLLRAAEDRLESLQISTELVSELKTSRQVQQTITFYAPQAGVVDNLNIREGFYVQPGTTLMSIGALDQVWVEAEVFERQAALVSIGMPVHMSLEYLPGREWHGEVDYIYPSLDEKTRTLRVRLRFDNADGVLLPNMFAQVVFQADSKADALVVPREALIRTGDQNRVVLALGKGRFKSVSVKTGRVDENNAEIIEGLRNGERVVTSAQFLLDSESSKTSDFLRMEAADAVDHSMHDMHKRLRPTIEGAGSGAKHHD</sequence>
<evidence type="ECO:0000313" key="9">
    <source>
        <dbReference type="Proteomes" id="UP001143307"/>
    </source>
</evidence>
<dbReference type="InterPro" id="IPR051909">
    <property type="entry name" value="MFP_Cation_Efflux"/>
</dbReference>
<dbReference type="InterPro" id="IPR045800">
    <property type="entry name" value="HMBD"/>
</dbReference>
<dbReference type="RefSeq" id="WP_341474986.1">
    <property type="nucleotide sequence ID" value="NZ_SHNP01000002.1"/>
</dbReference>
<evidence type="ECO:0000256" key="2">
    <source>
        <dbReference type="ARBA" id="ARBA00022448"/>
    </source>
</evidence>
<dbReference type="Pfam" id="PF25869">
    <property type="entry name" value="3HB_CusB"/>
    <property type="match status" value="1"/>
</dbReference>
<dbReference type="Pfam" id="PF25954">
    <property type="entry name" value="Beta-barrel_RND_2"/>
    <property type="match status" value="1"/>
</dbReference>
<dbReference type="InterPro" id="IPR058792">
    <property type="entry name" value="Beta-barrel_RND_2"/>
</dbReference>
<dbReference type="Gene3D" id="2.40.50.100">
    <property type="match status" value="1"/>
</dbReference>
<feature type="domain" description="Heavy metal binding" evidence="3">
    <location>
        <begin position="50"/>
        <end position="76"/>
    </location>
</feature>
<dbReference type="InterPro" id="IPR058790">
    <property type="entry name" value="BSH_CusB"/>
</dbReference>
<evidence type="ECO:0000259" key="7">
    <source>
        <dbReference type="Pfam" id="PF25975"/>
    </source>
</evidence>
<keyword evidence="2" id="KW-0813">Transport</keyword>
<feature type="domain" description="CzcB-like C-terminal circularly permuted SH3-like" evidence="7">
    <location>
        <begin position="335"/>
        <end position="394"/>
    </location>
</feature>
<name>A0ABT3ST62_9GAMM</name>
<dbReference type="InterPro" id="IPR006143">
    <property type="entry name" value="RND_pump_MFP"/>
</dbReference>
<organism evidence="8 9">
    <name type="scientific">Candidatus Seongchinamella marina</name>
    <dbReference type="NCBI Taxonomy" id="2518990"/>
    <lineage>
        <taxon>Bacteria</taxon>
        <taxon>Pseudomonadati</taxon>
        <taxon>Pseudomonadota</taxon>
        <taxon>Gammaproteobacteria</taxon>
        <taxon>Cellvibrionales</taxon>
        <taxon>Halieaceae</taxon>
        <taxon>Seongchinamella</taxon>
    </lineage>
</organism>
<evidence type="ECO:0000313" key="8">
    <source>
        <dbReference type="EMBL" id="MCX2973173.1"/>
    </source>
</evidence>
<gene>
    <name evidence="8" type="ORF">EYC87_06175</name>
</gene>
<dbReference type="NCBIfam" id="TIGR01730">
    <property type="entry name" value="RND_mfp"/>
    <property type="match status" value="1"/>
</dbReference>
<evidence type="ECO:0000259" key="6">
    <source>
        <dbReference type="Pfam" id="PF25954"/>
    </source>
</evidence>
<evidence type="ECO:0000259" key="5">
    <source>
        <dbReference type="Pfam" id="PF25919"/>
    </source>
</evidence>
<proteinExistence type="inferred from homology"/>
<dbReference type="Pfam" id="PF25975">
    <property type="entry name" value="CzcB_C"/>
    <property type="match status" value="1"/>
</dbReference>
<protein>
    <submittedName>
        <fullName evidence="8">Efflux RND transporter periplasmic adaptor subunit</fullName>
    </submittedName>
</protein>
<feature type="domain" description="CusB-like barrel-sandwich hybrid" evidence="5">
    <location>
        <begin position="132"/>
        <end position="246"/>
    </location>
</feature>
<evidence type="ECO:0000259" key="4">
    <source>
        <dbReference type="Pfam" id="PF25869"/>
    </source>
</evidence>
<dbReference type="InterPro" id="IPR058649">
    <property type="entry name" value="CzcB_C"/>
</dbReference>
<dbReference type="Pfam" id="PF19335">
    <property type="entry name" value="HMBD"/>
    <property type="match status" value="1"/>
</dbReference>
<dbReference type="PANTHER" id="PTHR30097:SF15">
    <property type="entry name" value="CATION EFFLUX SYSTEM PROTEIN CUSB"/>
    <property type="match status" value="1"/>
</dbReference>
<dbReference type="Gene3D" id="2.40.420.20">
    <property type="match status" value="1"/>
</dbReference>
<dbReference type="Gene3D" id="2.40.30.170">
    <property type="match status" value="1"/>
</dbReference>
<comment type="similarity">
    <text evidence="1">Belongs to the membrane fusion protein (MFP) (TC 8.A.1) family.</text>
</comment>
<reference evidence="8" key="1">
    <citation type="submission" date="2019-02" db="EMBL/GenBank/DDBJ databases">
        <authorList>
            <person name="Li S.-H."/>
        </authorList>
    </citation>
    <scope>NUCLEOTIDE SEQUENCE</scope>
    <source>
        <strain evidence="8">IMCC8485</strain>
    </source>
</reference>
<accession>A0ABT3ST62</accession>
<feature type="domain" description="CusB-like three alpha-helical bundle" evidence="4">
    <location>
        <begin position="166"/>
        <end position="214"/>
    </location>
</feature>
<dbReference type="Pfam" id="PF25919">
    <property type="entry name" value="BSH_CusB"/>
    <property type="match status" value="1"/>
</dbReference>
<dbReference type="Gene3D" id="6.10.140.730">
    <property type="match status" value="1"/>
</dbReference>
<dbReference type="PANTHER" id="PTHR30097">
    <property type="entry name" value="CATION EFFLUX SYSTEM PROTEIN CUSB"/>
    <property type="match status" value="1"/>
</dbReference>
<evidence type="ECO:0000259" key="3">
    <source>
        <dbReference type="Pfam" id="PF19335"/>
    </source>
</evidence>
<dbReference type="SUPFAM" id="SSF111369">
    <property type="entry name" value="HlyD-like secretion proteins"/>
    <property type="match status" value="1"/>
</dbReference>
<evidence type="ECO:0000256" key="1">
    <source>
        <dbReference type="ARBA" id="ARBA00009477"/>
    </source>
</evidence>
<feature type="domain" description="CusB-like beta-barrel" evidence="6">
    <location>
        <begin position="251"/>
        <end position="328"/>
    </location>
</feature>
<dbReference type="Proteomes" id="UP001143307">
    <property type="component" value="Unassembled WGS sequence"/>
</dbReference>
<comment type="caution">
    <text evidence="8">The sequence shown here is derived from an EMBL/GenBank/DDBJ whole genome shotgun (WGS) entry which is preliminary data.</text>
</comment>
<dbReference type="EMBL" id="SHNP01000002">
    <property type="protein sequence ID" value="MCX2973173.1"/>
    <property type="molecule type" value="Genomic_DNA"/>
</dbReference>
<dbReference type="InterPro" id="IPR058791">
    <property type="entry name" value="3HB_CusB"/>
</dbReference>